<dbReference type="KEGG" id="dci:103513519"/>
<evidence type="ECO:0000313" key="3">
    <source>
        <dbReference type="RefSeq" id="XP_017301341.1"/>
    </source>
</evidence>
<proteinExistence type="predicted"/>
<protein>
    <submittedName>
        <fullName evidence="3">Uncharacterized protein LOC103513519</fullName>
    </submittedName>
</protein>
<name>A0A1S4EGK8_DIACI</name>
<accession>A0A1S4EGK8</accession>
<dbReference type="AlphaFoldDB" id="A0A1S4EGK8"/>
<feature type="region of interest" description="Disordered" evidence="1">
    <location>
        <begin position="84"/>
        <end position="115"/>
    </location>
</feature>
<keyword evidence="2" id="KW-1185">Reference proteome</keyword>
<dbReference type="RefSeq" id="XP_017301341.1">
    <property type="nucleotide sequence ID" value="XM_017445852.2"/>
</dbReference>
<sequence>MLIKLRSIRSEWRDREKVPSDLRNRSTIKRIVPCEAHLNKASNDDTDLNFYATVITMKKGRKVDLFFLNHNDVKLPKIRYAHGNIENPDGGKAGEAGKPAKENPDGGKGGEAGKPAKGQYTLKFVPLIRIIASFIPRLLSRFTTRIQGGRSLSDLNGLDQMRAEDVTKIFAGQTCSTQHLGRWADPQNGGQFFECAVNVDSLPECQDVPPSVTKQIIEDISLNQRSARSINPSSPQHNKLIKSKSSSTPVVVYKVNPCVSLVLHVCTPNHAYSSRLQYCVPAVPSV</sequence>
<gene>
    <name evidence="3" type="primary">LOC103513519</name>
</gene>
<evidence type="ECO:0000256" key="1">
    <source>
        <dbReference type="SAM" id="MobiDB-lite"/>
    </source>
</evidence>
<reference evidence="3" key="1">
    <citation type="submission" date="2025-08" db="UniProtKB">
        <authorList>
            <consortium name="RefSeq"/>
        </authorList>
    </citation>
    <scope>IDENTIFICATION</scope>
</reference>
<organism evidence="2 3">
    <name type="scientific">Diaphorina citri</name>
    <name type="common">Asian citrus psyllid</name>
    <dbReference type="NCBI Taxonomy" id="121845"/>
    <lineage>
        <taxon>Eukaryota</taxon>
        <taxon>Metazoa</taxon>
        <taxon>Ecdysozoa</taxon>
        <taxon>Arthropoda</taxon>
        <taxon>Hexapoda</taxon>
        <taxon>Insecta</taxon>
        <taxon>Pterygota</taxon>
        <taxon>Neoptera</taxon>
        <taxon>Paraneoptera</taxon>
        <taxon>Hemiptera</taxon>
        <taxon>Sternorrhyncha</taxon>
        <taxon>Psylloidea</taxon>
        <taxon>Psyllidae</taxon>
        <taxon>Diaphorininae</taxon>
        <taxon>Diaphorina</taxon>
    </lineage>
</organism>
<dbReference type="Proteomes" id="UP000079169">
    <property type="component" value="Unplaced"/>
</dbReference>
<evidence type="ECO:0000313" key="2">
    <source>
        <dbReference type="Proteomes" id="UP000079169"/>
    </source>
</evidence>
<dbReference type="GeneID" id="103513519"/>
<dbReference type="PaxDb" id="121845-A0A1S4EGK8"/>